<dbReference type="VEuPathDB" id="TriTrypDB:TM35_000391730"/>
<sequence>MVKLGLKEFAEATRRMVQLSGVKKSRLMLRVRPNKSQKTFILKSTDGRTTLTTQIAHQGELKMVEGIVNDFVSQCTAALVPPAPKTNNNDNNNNNNNNNDNNNNNNNNNNDNNNKGGGKSGGKAAGGSNTNQQQQQQQGNKKKKGGRR</sequence>
<protein>
    <recommendedName>
        <fullName evidence="4">SRP9 domain-containing protein</fullName>
    </recommendedName>
</protein>
<accession>A0A1X0NLF8</accession>
<proteinExistence type="predicted"/>
<evidence type="ECO:0000313" key="3">
    <source>
        <dbReference type="Proteomes" id="UP000192257"/>
    </source>
</evidence>
<dbReference type="Proteomes" id="UP000192257">
    <property type="component" value="Unassembled WGS sequence"/>
</dbReference>
<feature type="compositionally biased region" description="Low complexity" evidence="1">
    <location>
        <begin position="87"/>
        <end position="114"/>
    </location>
</feature>
<comment type="caution">
    <text evidence="2">The sequence shown here is derived from an EMBL/GenBank/DDBJ whole genome shotgun (WGS) entry which is preliminary data.</text>
</comment>
<name>A0A1X0NLF8_9TRYP</name>
<reference evidence="2 3" key="1">
    <citation type="submission" date="2017-03" db="EMBL/GenBank/DDBJ databases">
        <title>An alternative strategy for trypanosome survival in the mammalian bloodstream revealed through genome and transcriptome analysis of the ubiquitous bovine parasite Trypanosoma (Megatrypanum) theileri.</title>
        <authorList>
            <person name="Kelly S."/>
            <person name="Ivens A."/>
            <person name="Mott A."/>
            <person name="O'Neill E."/>
            <person name="Emms D."/>
            <person name="Macleod O."/>
            <person name="Voorheis P."/>
            <person name="Matthews J."/>
            <person name="Matthews K."/>
            <person name="Carrington M."/>
        </authorList>
    </citation>
    <scope>NUCLEOTIDE SEQUENCE [LARGE SCALE GENOMIC DNA]</scope>
    <source>
        <strain evidence="2">Edinburgh</strain>
    </source>
</reference>
<feature type="compositionally biased region" description="Low complexity" evidence="1">
    <location>
        <begin position="126"/>
        <end position="139"/>
    </location>
</feature>
<dbReference type="AlphaFoldDB" id="A0A1X0NLF8"/>
<gene>
    <name evidence="2" type="ORF">TM35_000391730</name>
</gene>
<dbReference type="EMBL" id="NBCO01000039">
    <property type="protein sequence ID" value="ORC84999.1"/>
    <property type="molecule type" value="Genomic_DNA"/>
</dbReference>
<dbReference type="GeneID" id="39989469"/>
<dbReference type="OrthoDB" id="273610at2759"/>
<keyword evidence="3" id="KW-1185">Reference proteome</keyword>
<evidence type="ECO:0008006" key="4">
    <source>
        <dbReference type="Google" id="ProtNLM"/>
    </source>
</evidence>
<organism evidence="2 3">
    <name type="scientific">Trypanosoma theileri</name>
    <dbReference type="NCBI Taxonomy" id="67003"/>
    <lineage>
        <taxon>Eukaryota</taxon>
        <taxon>Discoba</taxon>
        <taxon>Euglenozoa</taxon>
        <taxon>Kinetoplastea</taxon>
        <taxon>Metakinetoplastina</taxon>
        <taxon>Trypanosomatida</taxon>
        <taxon>Trypanosomatidae</taxon>
        <taxon>Trypanosoma</taxon>
    </lineage>
</organism>
<dbReference type="RefSeq" id="XP_028879065.1">
    <property type="nucleotide sequence ID" value="XM_029029689.1"/>
</dbReference>
<feature type="region of interest" description="Disordered" evidence="1">
    <location>
        <begin position="80"/>
        <end position="148"/>
    </location>
</feature>
<feature type="compositionally biased region" description="Gly residues" evidence="1">
    <location>
        <begin position="115"/>
        <end position="125"/>
    </location>
</feature>
<evidence type="ECO:0000313" key="2">
    <source>
        <dbReference type="EMBL" id="ORC84999.1"/>
    </source>
</evidence>
<evidence type="ECO:0000256" key="1">
    <source>
        <dbReference type="SAM" id="MobiDB-lite"/>
    </source>
</evidence>